<dbReference type="InterPro" id="IPR027417">
    <property type="entry name" value="P-loop_NTPase"/>
</dbReference>
<dbReference type="EMBL" id="JAGSND010000016">
    <property type="protein sequence ID" value="MBR0599747.1"/>
    <property type="molecule type" value="Genomic_DNA"/>
</dbReference>
<proteinExistence type="predicted"/>
<evidence type="ECO:0000313" key="2">
    <source>
        <dbReference type="EMBL" id="MBR0599747.1"/>
    </source>
</evidence>
<evidence type="ECO:0000259" key="1">
    <source>
        <dbReference type="Pfam" id="PF07693"/>
    </source>
</evidence>
<protein>
    <submittedName>
        <fullName evidence="2">NTPase</fullName>
    </submittedName>
</protein>
<sequence>MWKDCETELDFLDFDYLTKILEDTVNDEKLLPSSIGVYGDWGSGKSSLMYMCKNLLSKQKGTVCLMFNGWLFEGYEDAKTAILGSILDGIAENRNLSDKAKLVLEGLYNSVDKFKLIKNGLKFGADIFLTGGIGTIADLTIRNILKDASKKIPDLDIEKVSEEIKDKLNNKELRDDIKKFREEFAELLIKARIKKLVIFIDELDRCNPNTILDTLEAMRLFLFTGRVSFVIGADERHIAYAVKNKFNEIEGIQMDIGKEYLEKLIQYPIRIPSLNDYEMEFYIMSLLFQSNLSEDEFEKLLNYLNRRKKEQFLQFAVDYAMVNECDQSIAEKVKDDILVAKQLSSVLTKGLNGNPRQCKRFLNTLDMRLRMAKYKDITLDTRVLAKIMEVEYFRTSLFRKMAQLSLSGTLSIELTHLEKKKYDELNELKLWKDDLWVTEWIESEPILQSQDLSMYFYFTRTSLDNKGISKVNKMSDTAKLMFDGIRSGSDMYLRDAIKNIDNISDFDAEQILDGLFSELTQDTELDNEKLKRFLRWGSAKNELQISTIEFIRGITGNKIKPAVLPLIIEFYVSTKRSQECKEILEKWKKENTSIASRIDKAIEGEK</sequence>
<reference evidence="2" key="2">
    <citation type="submission" date="2021-04" db="EMBL/GenBank/DDBJ databases">
        <authorList>
            <person name="Liu J."/>
        </authorList>
    </citation>
    <scope>NUCLEOTIDE SEQUENCE</scope>
    <source>
        <strain evidence="2">BAD-6</strain>
    </source>
</reference>
<dbReference type="PANTHER" id="PTHR22674:SF6">
    <property type="entry name" value="NTPASE KAP FAMILY P-LOOP DOMAIN-CONTAINING PROTEIN 1"/>
    <property type="match status" value="1"/>
</dbReference>
<dbReference type="InterPro" id="IPR052754">
    <property type="entry name" value="NTPase_KAP_P-loop"/>
</dbReference>
<dbReference type="Pfam" id="PF07693">
    <property type="entry name" value="KAP_NTPase"/>
    <property type="match status" value="1"/>
</dbReference>
<dbReference type="SUPFAM" id="SSF52540">
    <property type="entry name" value="P-loop containing nucleoside triphosphate hydrolases"/>
    <property type="match status" value="1"/>
</dbReference>
<organism evidence="2 3">
    <name type="scientific">Sinanaerobacter chloroacetimidivorans</name>
    <dbReference type="NCBI Taxonomy" id="2818044"/>
    <lineage>
        <taxon>Bacteria</taxon>
        <taxon>Bacillati</taxon>
        <taxon>Bacillota</taxon>
        <taxon>Clostridia</taxon>
        <taxon>Peptostreptococcales</taxon>
        <taxon>Anaerovoracaceae</taxon>
        <taxon>Sinanaerobacter</taxon>
    </lineage>
</organism>
<keyword evidence="3" id="KW-1185">Reference proteome</keyword>
<reference evidence="2" key="1">
    <citation type="submission" date="2021-04" db="EMBL/GenBank/DDBJ databases">
        <title>Sinoanaerobacter chloroacetimidivorans sp. nov., an obligate anaerobic bacterium isolated from anaerobic sludge.</title>
        <authorList>
            <person name="Bao Y."/>
        </authorList>
    </citation>
    <scope>NUCLEOTIDE SEQUENCE</scope>
    <source>
        <strain evidence="2">BAD-6</strain>
    </source>
</reference>
<dbReference type="RefSeq" id="WP_227019875.1">
    <property type="nucleotide sequence ID" value="NZ_JAGSND010000016.1"/>
</dbReference>
<dbReference type="PANTHER" id="PTHR22674">
    <property type="entry name" value="NTPASE, KAP FAMILY P-LOOP DOMAIN-CONTAINING 1"/>
    <property type="match status" value="1"/>
</dbReference>
<name>A0A8J7W2L2_9FIRM</name>
<feature type="domain" description="KAP NTPase" evidence="1">
    <location>
        <begin position="30"/>
        <end position="370"/>
    </location>
</feature>
<dbReference type="AlphaFoldDB" id="A0A8J7W2L2"/>
<evidence type="ECO:0000313" key="3">
    <source>
        <dbReference type="Proteomes" id="UP000675664"/>
    </source>
</evidence>
<gene>
    <name evidence="2" type="ORF">KCX82_17825</name>
</gene>
<dbReference type="Proteomes" id="UP000675664">
    <property type="component" value="Unassembled WGS sequence"/>
</dbReference>
<dbReference type="Gene3D" id="3.40.50.300">
    <property type="entry name" value="P-loop containing nucleotide triphosphate hydrolases"/>
    <property type="match status" value="1"/>
</dbReference>
<comment type="caution">
    <text evidence="2">The sequence shown here is derived from an EMBL/GenBank/DDBJ whole genome shotgun (WGS) entry which is preliminary data.</text>
</comment>
<accession>A0A8J7W2L2</accession>
<dbReference type="InterPro" id="IPR011646">
    <property type="entry name" value="KAP_P-loop"/>
</dbReference>